<name>V8NET4_OPHHA</name>
<proteinExistence type="predicted"/>
<dbReference type="AlphaFoldDB" id="V8NET4"/>
<protein>
    <submittedName>
        <fullName evidence="1">Nanos-like 2</fullName>
    </submittedName>
</protein>
<reference evidence="1 2" key="1">
    <citation type="journal article" date="2013" name="Proc. Natl. Acad. Sci. U.S.A.">
        <title>The king cobra genome reveals dynamic gene evolution and adaptation in the snake venom system.</title>
        <authorList>
            <person name="Vonk F.J."/>
            <person name="Casewell N.R."/>
            <person name="Henkel C.V."/>
            <person name="Heimberg A.M."/>
            <person name="Jansen H.J."/>
            <person name="McCleary R.J."/>
            <person name="Kerkkamp H.M."/>
            <person name="Vos R.A."/>
            <person name="Guerreiro I."/>
            <person name="Calvete J.J."/>
            <person name="Wuster W."/>
            <person name="Woods A.E."/>
            <person name="Logan J.M."/>
            <person name="Harrison R.A."/>
            <person name="Castoe T.A."/>
            <person name="de Koning A.P."/>
            <person name="Pollock D.D."/>
            <person name="Yandell M."/>
            <person name="Calderon D."/>
            <person name="Renjifo C."/>
            <person name="Currier R.B."/>
            <person name="Salgado D."/>
            <person name="Pla D."/>
            <person name="Sanz L."/>
            <person name="Hyder A.S."/>
            <person name="Ribeiro J.M."/>
            <person name="Arntzen J.W."/>
            <person name="van den Thillart G.E."/>
            <person name="Boetzer M."/>
            <person name="Pirovano W."/>
            <person name="Dirks R.P."/>
            <person name="Spaink H.P."/>
            <person name="Duboule D."/>
            <person name="McGlinn E."/>
            <person name="Kini R.M."/>
            <person name="Richardson M.K."/>
        </authorList>
    </citation>
    <scope>NUCLEOTIDE SEQUENCE</scope>
    <source>
        <tissue evidence="1">Blood</tissue>
    </source>
</reference>
<evidence type="ECO:0000313" key="1">
    <source>
        <dbReference type="EMBL" id="ETE60595.1"/>
    </source>
</evidence>
<keyword evidence="2" id="KW-1185">Reference proteome</keyword>
<sequence>MDSRACVPAVAQEVLFDRWKDYLNLSKVVMEIIGERKKPQKFSLERPLERHCFALGEWR</sequence>
<feature type="non-terminal residue" evidence="1">
    <location>
        <position position="1"/>
    </location>
</feature>
<accession>V8NET4</accession>
<gene>
    <name evidence="1" type="primary">Nanos2</name>
    <name evidence="1" type="ORF">L345_13661</name>
</gene>
<evidence type="ECO:0000313" key="2">
    <source>
        <dbReference type="Proteomes" id="UP000018936"/>
    </source>
</evidence>
<dbReference type="Proteomes" id="UP000018936">
    <property type="component" value="Unassembled WGS sequence"/>
</dbReference>
<dbReference type="OrthoDB" id="5864971at2759"/>
<organism evidence="1 2">
    <name type="scientific">Ophiophagus hannah</name>
    <name type="common">King cobra</name>
    <name type="synonym">Naja hannah</name>
    <dbReference type="NCBI Taxonomy" id="8665"/>
    <lineage>
        <taxon>Eukaryota</taxon>
        <taxon>Metazoa</taxon>
        <taxon>Chordata</taxon>
        <taxon>Craniata</taxon>
        <taxon>Vertebrata</taxon>
        <taxon>Euteleostomi</taxon>
        <taxon>Lepidosauria</taxon>
        <taxon>Squamata</taxon>
        <taxon>Bifurcata</taxon>
        <taxon>Unidentata</taxon>
        <taxon>Episquamata</taxon>
        <taxon>Toxicofera</taxon>
        <taxon>Serpentes</taxon>
        <taxon>Colubroidea</taxon>
        <taxon>Elapidae</taxon>
        <taxon>Elapinae</taxon>
        <taxon>Ophiophagus</taxon>
    </lineage>
</organism>
<comment type="caution">
    <text evidence="1">The sequence shown here is derived from an EMBL/GenBank/DDBJ whole genome shotgun (WGS) entry which is preliminary data.</text>
</comment>
<dbReference type="EMBL" id="AZIM01004551">
    <property type="protein sequence ID" value="ETE60595.1"/>
    <property type="molecule type" value="Genomic_DNA"/>
</dbReference>